<dbReference type="PANTHER" id="PTHR46093">
    <property type="entry name" value="ACYL-COA-BINDING DOMAIN-CONTAINING PROTEIN 5"/>
    <property type="match status" value="1"/>
</dbReference>
<evidence type="ECO:0000313" key="4">
    <source>
        <dbReference type="EMBL" id="CAG9325201.1"/>
    </source>
</evidence>
<evidence type="ECO:0000256" key="3">
    <source>
        <dbReference type="SAM" id="Coils"/>
    </source>
</evidence>
<keyword evidence="1" id="KW-0880">Kelch repeat</keyword>
<dbReference type="SUPFAM" id="SSF50965">
    <property type="entry name" value="Galactose oxidase, central domain"/>
    <property type="match status" value="1"/>
</dbReference>
<dbReference type="SUPFAM" id="SSF117281">
    <property type="entry name" value="Kelch motif"/>
    <property type="match status" value="1"/>
</dbReference>
<gene>
    <name evidence="4" type="ORF">BSTOLATCC_MIC37947</name>
</gene>
<dbReference type="AlphaFoldDB" id="A0AAU9JU13"/>
<evidence type="ECO:0000313" key="5">
    <source>
        <dbReference type="Proteomes" id="UP001162131"/>
    </source>
</evidence>
<feature type="coiled-coil region" evidence="3">
    <location>
        <begin position="504"/>
        <end position="538"/>
    </location>
</feature>
<feature type="coiled-coil region" evidence="3">
    <location>
        <begin position="382"/>
        <end position="427"/>
    </location>
</feature>
<organism evidence="4 5">
    <name type="scientific">Blepharisma stoltei</name>
    <dbReference type="NCBI Taxonomy" id="1481888"/>
    <lineage>
        <taxon>Eukaryota</taxon>
        <taxon>Sar</taxon>
        <taxon>Alveolata</taxon>
        <taxon>Ciliophora</taxon>
        <taxon>Postciliodesmatophora</taxon>
        <taxon>Heterotrichea</taxon>
        <taxon>Heterotrichida</taxon>
        <taxon>Blepharismidae</taxon>
        <taxon>Blepharisma</taxon>
    </lineage>
</organism>
<dbReference type="Proteomes" id="UP001162131">
    <property type="component" value="Unassembled WGS sequence"/>
</dbReference>
<keyword evidence="2" id="KW-0677">Repeat</keyword>
<name>A0AAU9JU13_9CILI</name>
<evidence type="ECO:0008006" key="6">
    <source>
        <dbReference type="Google" id="ProtNLM"/>
    </source>
</evidence>
<protein>
    <recommendedName>
        <fullName evidence="6">Kelch repeat-containing protein</fullName>
    </recommendedName>
</protein>
<dbReference type="EMBL" id="CAJZBQ010000037">
    <property type="protein sequence ID" value="CAG9325201.1"/>
    <property type="molecule type" value="Genomic_DNA"/>
</dbReference>
<evidence type="ECO:0000256" key="1">
    <source>
        <dbReference type="ARBA" id="ARBA00022441"/>
    </source>
</evidence>
<dbReference type="InterPro" id="IPR015915">
    <property type="entry name" value="Kelch-typ_b-propeller"/>
</dbReference>
<keyword evidence="3" id="KW-0175">Coiled coil</keyword>
<dbReference type="Pfam" id="PF24681">
    <property type="entry name" value="Kelch_KLHDC2_KLHL20_DRC7"/>
    <property type="match status" value="1"/>
</dbReference>
<keyword evidence="5" id="KW-1185">Reference proteome</keyword>
<comment type="caution">
    <text evidence="4">The sequence shown here is derived from an EMBL/GenBank/DDBJ whole genome shotgun (WGS) entry which is preliminary data.</text>
</comment>
<dbReference type="Gene3D" id="2.120.10.80">
    <property type="entry name" value="Kelch-type beta propeller"/>
    <property type="match status" value="2"/>
</dbReference>
<sequence>MKSLFWNKLSTLGTCYPTSREGHSWINSQSLRKWILFGGIGTSRSNEIFLYDSVTSLWESPAVQGKPPQERNYHVSWFDDSCKSLFIFGGQSDKRDPLYDFYALNFELNAWIRLYPSDQPTGRIYSSGCILGDRFYLFGGASAPEDSLNNDLWSFPFKEINWTEARSEGHCPSWNKHQTINTPNSRKGHSLVGFGGNLILFGGLTDKGHSNDLFVISVNDWRWNKANTMGHGPSPRAFHGAAIVAQKIMVIFGGLEAIKTGRSERINILNDVFILDLQDMHWSSPFIGGFSPSKRHSLGIAWGANRLGREQLLIVGGIEQSFAGMDIFSLEEAELDPGQAWHLEEPQSTKKKMFSMTESAILSNRKKIRDLEGQVYNTRYRVSNIEDEILKLKSTNDEMKKVDKMNEDKLQDTINRLEESKREKIDEGFMLRKETENKEKRYKLFVGRLEVLEDLIKKSESLLISVDSIFNEVIADNAGPNFVCLNKEKMGEIDDSRALHQESIKQLKNFIEKQGNRIEELSVKIEESEKELLKFEGDTNISLEDL</sequence>
<proteinExistence type="predicted"/>
<reference evidence="4" key="1">
    <citation type="submission" date="2021-09" db="EMBL/GenBank/DDBJ databases">
        <authorList>
            <consortium name="AG Swart"/>
            <person name="Singh M."/>
            <person name="Singh A."/>
            <person name="Seah K."/>
            <person name="Emmerich C."/>
        </authorList>
    </citation>
    <scope>NUCLEOTIDE SEQUENCE</scope>
    <source>
        <strain evidence="4">ATCC30299</strain>
    </source>
</reference>
<dbReference type="PANTHER" id="PTHR46093:SF18">
    <property type="entry name" value="FIBRONECTIN TYPE-III DOMAIN-CONTAINING PROTEIN"/>
    <property type="match status" value="1"/>
</dbReference>
<evidence type="ECO:0000256" key="2">
    <source>
        <dbReference type="ARBA" id="ARBA00022737"/>
    </source>
</evidence>
<dbReference type="InterPro" id="IPR011043">
    <property type="entry name" value="Gal_Oxase/kelch_b-propeller"/>
</dbReference>
<accession>A0AAU9JU13</accession>